<name>A0A7I8J5V1_SPIIN</name>
<evidence type="ECO:0000313" key="3">
    <source>
        <dbReference type="Proteomes" id="UP001189122"/>
    </source>
</evidence>
<keyword evidence="3" id="KW-1185">Reference proteome</keyword>
<accession>A0A7I8J5V1</accession>
<reference evidence="2 3" key="1">
    <citation type="submission" date="2019-12" db="EMBL/GenBank/DDBJ databases">
        <authorList>
            <person name="Scholz U."/>
            <person name="Mascher M."/>
            <person name="Fiebig A."/>
        </authorList>
    </citation>
    <scope>NUCLEOTIDE SEQUENCE</scope>
</reference>
<sequence>MWKEKLRLMKGTAPMTVLEKKLLSADVSKSHATLLLRRNNDDGEEERSPWSCYRDEYPEAKITYLQSMGAYAVAGEWLNVVSNNQLRCGDVVDIYTFRVPPQAAAPSSSSSPPPASSEEGNGGGGTHSEWRLGLAVCARVPADEIVSRRLASSCDSQCAFDRSSVSSEESYC</sequence>
<protein>
    <submittedName>
        <fullName evidence="2">Uncharacterized protein</fullName>
    </submittedName>
</protein>
<feature type="region of interest" description="Disordered" evidence="1">
    <location>
        <begin position="102"/>
        <end position="127"/>
    </location>
</feature>
<evidence type="ECO:0000256" key="1">
    <source>
        <dbReference type="SAM" id="MobiDB-lite"/>
    </source>
</evidence>
<evidence type="ECO:0000313" key="2">
    <source>
        <dbReference type="EMBL" id="CAA2626096.1"/>
    </source>
</evidence>
<proteinExistence type="predicted"/>
<dbReference type="EMBL" id="LR743596">
    <property type="protein sequence ID" value="CAA2626096.1"/>
    <property type="molecule type" value="Genomic_DNA"/>
</dbReference>
<dbReference type="AlphaFoldDB" id="A0A7I8J5V1"/>
<dbReference type="Proteomes" id="UP001189122">
    <property type="component" value="Unassembled WGS sequence"/>
</dbReference>
<dbReference type="EMBL" id="CACRZD030000009">
    <property type="protein sequence ID" value="CAA6665424.1"/>
    <property type="molecule type" value="Genomic_DNA"/>
</dbReference>
<organism evidence="2">
    <name type="scientific">Spirodela intermedia</name>
    <name type="common">Intermediate duckweed</name>
    <dbReference type="NCBI Taxonomy" id="51605"/>
    <lineage>
        <taxon>Eukaryota</taxon>
        <taxon>Viridiplantae</taxon>
        <taxon>Streptophyta</taxon>
        <taxon>Embryophyta</taxon>
        <taxon>Tracheophyta</taxon>
        <taxon>Spermatophyta</taxon>
        <taxon>Magnoliopsida</taxon>
        <taxon>Liliopsida</taxon>
        <taxon>Araceae</taxon>
        <taxon>Lemnoideae</taxon>
        <taxon>Spirodela</taxon>
    </lineage>
</organism>
<gene>
    <name evidence="2" type="ORF">SI7747_09011813</name>
</gene>